<organism evidence="1 2">
    <name type="scientific">Caenorhabditis japonica</name>
    <dbReference type="NCBI Taxonomy" id="281687"/>
    <lineage>
        <taxon>Eukaryota</taxon>
        <taxon>Metazoa</taxon>
        <taxon>Ecdysozoa</taxon>
        <taxon>Nematoda</taxon>
        <taxon>Chromadorea</taxon>
        <taxon>Rhabditida</taxon>
        <taxon>Rhabditina</taxon>
        <taxon>Rhabditomorpha</taxon>
        <taxon>Rhabditoidea</taxon>
        <taxon>Rhabditidae</taxon>
        <taxon>Peloderinae</taxon>
        <taxon>Caenorhabditis</taxon>
    </lineage>
</organism>
<dbReference type="Proteomes" id="UP000005237">
    <property type="component" value="Unassembled WGS sequence"/>
</dbReference>
<sequence length="32" mass="3499">MSKTFIVKPAPQFKTQAVVDGDVSLSDYKGQI</sequence>
<dbReference type="AlphaFoldDB" id="A0A8R1E2A8"/>
<reference evidence="2" key="1">
    <citation type="submission" date="2010-08" db="EMBL/GenBank/DDBJ databases">
        <authorList>
            <consortium name="Caenorhabditis japonica Sequencing Consortium"/>
            <person name="Wilson R.K."/>
        </authorList>
    </citation>
    <scope>NUCLEOTIDE SEQUENCE [LARGE SCALE GENOMIC DNA]</scope>
    <source>
        <strain evidence="2">DF5081</strain>
    </source>
</reference>
<dbReference type="EnsemblMetazoa" id="CJA19908.1">
    <property type="protein sequence ID" value="CJA19908.1"/>
    <property type="gene ID" value="WBGene00175479"/>
</dbReference>
<evidence type="ECO:0000313" key="1">
    <source>
        <dbReference type="EnsemblMetazoa" id="CJA19908.1"/>
    </source>
</evidence>
<keyword evidence="2" id="KW-1185">Reference proteome</keyword>
<evidence type="ECO:0000313" key="2">
    <source>
        <dbReference type="Proteomes" id="UP000005237"/>
    </source>
</evidence>
<evidence type="ECO:0008006" key="3">
    <source>
        <dbReference type="Google" id="ProtNLM"/>
    </source>
</evidence>
<proteinExistence type="predicted"/>
<name>A0A8R1E2A8_CAEJA</name>
<reference evidence="1" key="2">
    <citation type="submission" date="2022-06" db="UniProtKB">
        <authorList>
            <consortium name="EnsemblMetazoa"/>
        </authorList>
    </citation>
    <scope>IDENTIFICATION</scope>
    <source>
        <strain evidence="1">DF5081</strain>
    </source>
</reference>
<protein>
    <recommendedName>
        <fullName evidence="3">Peroxiredoxin</fullName>
    </recommendedName>
</protein>
<accession>A0A8R1E2A8</accession>